<feature type="compositionally biased region" description="Basic and acidic residues" evidence="1">
    <location>
        <begin position="1"/>
        <end position="13"/>
    </location>
</feature>
<keyword evidence="3" id="KW-1185">Reference proteome</keyword>
<evidence type="ECO:0000256" key="1">
    <source>
        <dbReference type="SAM" id="MobiDB-lite"/>
    </source>
</evidence>
<proteinExistence type="predicted"/>
<evidence type="ECO:0000313" key="3">
    <source>
        <dbReference type="Proteomes" id="UP000321533"/>
    </source>
</evidence>
<dbReference type="KEGG" id="pgin:FRZ67_02860"/>
<dbReference type="EMBL" id="CP042435">
    <property type="protein sequence ID" value="QEC66296.1"/>
    <property type="molecule type" value="Genomic_DNA"/>
</dbReference>
<dbReference type="RefSeq" id="WP_147188096.1">
    <property type="nucleotide sequence ID" value="NZ_CP042435.1"/>
</dbReference>
<accession>A0A5B8V6M2</accession>
<dbReference type="Proteomes" id="UP000321533">
    <property type="component" value="Chromosome"/>
</dbReference>
<reference evidence="2 3" key="1">
    <citation type="journal article" date="2016" name="Int. J. Syst. Evol. Microbiol.">
        <title>Panacibacter ginsenosidivorans gen. nov., sp. nov., with ginsenoside converting activity isolated from soil of a ginseng field.</title>
        <authorList>
            <person name="Siddiqi M.Z."/>
            <person name="Muhammad Shafi S."/>
            <person name="Choi K.D."/>
            <person name="Im W.T."/>
        </authorList>
    </citation>
    <scope>NUCLEOTIDE SEQUENCE [LARGE SCALE GENOMIC DNA]</scope>
    <source>
        <strain evidence="2 3">Gsoil1550</strain>
    </source>
</reference>
<gene>
    <name evidence="2" type="ORF">FRZ67_02860</name>
</gene>
<dbReference type="AlphaFoldDB" id="A0A5B8V6M2"/>
<protein>
    <submittedName>
        <fullName evidence="2">Uncharacterized protein</fullName>
    </submittedName>
</protein>
<evidence type="ECO:0000313" key="2">
    <source>
        <dbReference type="EMBL" id="QEC66296.1"/>
    </source>
</evidence>
<dbReference type="OrthoDB" id="679791at2"/>
<feature type="region of interest" description="Disordered" evidence="1">
    <location>
        <begin position="1"/>
        <end position="28"/>
    </location>
</feature>
<sequence>MPEKLSALKHDGELLGPYERNDANGGPKTPGDIYALADFFVYLSEDETIVVPSRRNPLPAL</sequence>
<organism evidence="2 3">
    <name type="scientific">Panacibacter ginsenosidivorans</name>
    <dbReference type="NCBI Taxonomy" id="1813871"/>
    <lineage>
        <taxon>Bacteria</taxon>
        <taxon>Pseudomonadati</taxon>
        <taxon>Bacteroidota</taxon>
        <taxon>Chitinophagia</taxon>
        <taxon>Chitinophagales</taxon>
        <taxon>Chitinophagaceae</taxon>
        <taxon>Panacibacter</taxon>
    </lineage>
</organism>
<name>A0A5B8V6M2_9BACT</name>